<keyword evidence="1" id="KW-0812">Transmembrane</keyword>
<evidence type="ECO:0000313" key="2">
    <source>
        <dbReference type="EMBL" id="OGZ29777.1"/>
    </source>
</evidence>
<organism evidence="2 3">
    <name type="scientific">Candidatus Niyogibacteria bacterium RIFCSPLOWO2_01_FULL_45_48</name>
    <dbReference type="NCBI Taxonomy" id="1801724"/>
    <lineage>
        <taxon>Bacteria</taxon>
        <taxon>Candidatus Niyogiibacteriota</taxon>
    </lineage>
</organism>
<feature type="transmembrane region" description="Helical" evidence="1">
    <location>
        <begin position="77"/>
        <end position="101"/>
    </location>
</feature>
<reference evidence="2 3" key="1">
    <citation type="journal article" date="2016" name="Nat. Commun.">
        <title>Thousands of microbial genomes shed light on interconnected biogeochemical processes in an aquifer system.</title>
        <authorList>
            <person name="Anantharaman K."/>
            <person name="Brown C.T."/>
            <person name="Hug L.A."/>
            <person name="Sharon I."/>
            <person name="Castelle C.J."/>
            <person name="Probst A.J."/>
            <person name="Thomas B.C."/>
            <person name="Singh A."/>
            <person name="Wilkins M.J."/>
            <person name="Karaoz U."/>
            <person name="Brodie E.L."/>
            <person name="Williams K.H."/>
            <person name="Hubbard S.S."/>
            <person name="Banfield J.F."/>
        </authorList>
    </citation>
    <scope>NUCLEOTIDE SEQUENCE [LARGE SCALE GENOMIC DNA]</scope>
</reference>
<dbReference type="Proteomes" id="UP000177486">
    <property type="component" value="Unassembled WGS sequence"/>
</dbReference>
<keyword evidence="1" id="KW-0472">Membrane</keyword>
<dbReference type="AlphaFoldDB" id="A0A1G2EVL8"/>
<gene>
    <name evidence="2" type="ORF">A2931_00565</name>
</gene>
<feature type="transmembrane region" description="Helical" evidence="1">
    <location>
        <begin position="107"/>
        <end position="131"/>
    </location>
</feature>
<accession>A0A1G2EVL8</accession>
<protein>
    <submittedName>
        <fullName evidence="2">Uncharacterized protein</fullName>
    </submittedName>
</protein>
<dbReference type="EMBL" id="MHMQ01000032">
    <property type="protein sequence ID" value="OGZ29777.1"/>
    <property type="molecule type" value="Genomic_DNA"/>
</dbReference>
<evidence type="ECO:0000313" key="3">
    <source>
        <dbReference type="Proteomes" id="UP000177486"/>
    </source>
</evidence>
<name>A0A1G2EVL8_9BACT</name>
<comment type="caution">
    <text evidence="2">The sequence shown here is derived from an EMBL/GenBank/DDBJ whole genome shotgun (WGS) entry which is preliminary data.</text>
</comment>
<sequence>MSEENEKEGGKNFLSLRVPYSFRILFIMIFGGILPYALSFFMQPKIADLKLAGYLSGAFYVVSLYKKTSDQALDLGYVARTTTTDGIAFSLGLTFIAVYILGMSPAISIFSAVGFDFFVGALWMIVLKYFLGEIKR</sequence>
<proteinExistence type="predicted"/>
<feature type="transmembrane region" description="Helical" evidence="1">
    <location>
        <begin position="20"/>
        <end position="41"/>
    </location>
</feature>
<evidence type="ECO:0000256" key="1">
    <source>
        <dbReference type="SAM" id="Phobius"/>
    </source>
</evidence>
<keyword evidence="1" id="KW-1133">Transmembrane helix</keyword>